<dbReference type="OrthoDB" id="6136115at2759"/>
<dbReference type="Proteomes" id="UP000683360">
    <property type="component" value="Unassembled WGS sequence"/>
</dbReference>
<evidence type="ECO:0008006" key="3">
    <source>
        <dbReference type="Google" id="ProtNLM"/>
    </source>
</evidence>
<evidence type="ECO:0000313" key="1">
    <source>
        <dbReference type="EMBL" id="CAG2200558.1"/>
    </source>
</evidence>
<sequence>MSHSVQQPILFCTDTGSGTKTCECQNTHLKVGTSCLKRALGESCSNVTQCTATNTVCTGSGTKTCGVKTRILKLVPVVSVRRGNGENCTKCCSVYNGGAICADTCQCPSDLFYDGTNCVKRALGDSCSDVTQCSVANTVCTGSVTKTCKCPSTHLEIGSSCLKRALGESCSDVTQCSVANTVCTGSGEAMEKVAQMLLSVQWGAICADTCQCPSQLFYDGTNCVKRALGESCSDVTQCSVANTVCTGSVTKTCECQSTHLEIGSSCLRRGNGESCTDVAQCTMGMLYVLEHVNVQVISFMMVQTVLVKQALGESCSNVTQCSVTNTVCTDAGSGTKTCECKNTHLQVGSSCFRRGNGESCTDVAQCTMGDAICSVTCQCPSHLFYDGTNCVKRALGESCSDVTQCSVTNTVCTGSGTKTCECKNTHIFKWVPVVSVSIFVLGIFH</sequence>
<proteinExistence type="predicted"/>
<gene>
    <name evidence="1" type="ORF">MEDL_15282</name>
</gene>
<comment type="caution">
    <text evidence="1">The sequence shown here is derived from an EMBL/GenBank/DDBJ whole genome shotgun (WGS) entry which is preliminary data.</text>
</comment>
<keyword evidence="2" id="KW-1185">Reference proteome</keyword>
<name>A0A8S3QVW3_MYTED</name>
<reference evidence="1" key="1">
    <citation type="submission" date="2021-03" db="EMBL/GenBank/DDBJ databases">
        <authorList>
            <person name="Bekaert M."/>
        </authorList>
    </citation>
    <scope>NUCLEOTIDE SEQUENCE</scope>
</reference>
<dbReference type="EMBL" id="CAJPWZ010000752">
    <property type="protein sequence ID" value="CAG2200558.1"/>
    <property type="molecule type" value="Genomic_DNA"/>
</dbReference>
<dbReference type="AlphaFoldDB" id="A0A8S3QVW3"/>
<dbReference type="PANTHER" id="PTHR39069">
    <property type="entry name" value="ECDYSONE-INDUCIBLE GENE E1, ISOFORM A"/>
    <property type="match status" value="1"/>
</dbReference>
<protein>
    <recommendedName>
        <fullName evidence="3">Prion-like-(Q/N-rich) domain-bearing protein 25</fullName>
    </recommendedName>
</protein>
<organism evidence="1 2">
    <name type="scientific">Mytilus edulis</name>
    <name type="common">Blue mussel</name>
    <dbReference type="NCBI Taxonomy" id="6550"/>
    <lineage>
        <taxon>Eukaryota</taxon>
        <taxon>Metazoa</taxon>
        <taxon>Spiralia</taxon>
        <taxon>Lophotrochozoa</taxon>
        <taxon>Mollusca</taxon>
        <taxon>Bivalvia</taxon>
        <taxon>Autobranchia</taxon>
        <taxon>Pteriomorphia</taxon>
        <taxon>Mytilida</taxon>
        <taxon>Mytiloidea</taxon>
        <taxon>Mytilidae</taxon>
        <taxon>Mytilinae</taxon>
        <taxon>Mytilus</taxon>
    </lineage>
</organism>
<evidence type="ECO:0000313" key="2">
    <source>
        <dbReference type="Proteomes" id="UP000683360"/>
    </source>
</evidence>
<accession>A0A8S3QVW3</accession>
<dbReference type="PANTHER" id="PTHR39069:SF8">
    <property type="entry name" value="FI17111P1"/>
    <property type="match status" value="1"/>
</dbReference>